<sequence>MPLFQPSLTLMMISSAPFCRCRRRPVGILNVATSSLPLLCRAGETEVAGSSRHWEFSQLYNVRDMHPRQRAGF</sequence>
<dbReference type="EMBL" id="RWGY01000013">
    <property type="protein sequence ID" value="TVU26203.1"/>
    <property type="molecule type" value="Genomic_DNA"/>
</dbReference>
<dbReference type="AlphaFoldDB" id="A0A5J9UR19"/>
<dbReference type="Gramene" id="TVU26203">
    <property type="protein sequence ID" value="TVU26203"/>
    <property type="gene ID" value="EJB05_28740"/>
</dbReference>
<accession>A0A5J9UR19</accession>
<protein>
    <submittedName>
        <fullName evidence="1">Uncharacterized protein</fullName>
    </submittedName>
</protein>
<dbReference type="Proteomes" id="UP000324897">
    <property type="component" value="Chromosome 2"/>
</dbReference>
<gene>
    <name evidence="1" type="ORF">EJB05_28740</name>
</gene>
<comment type="caution">
    <text evidence="1">The sequence shown here is derived from an EMBL/GenBank/DDBJ whole genome shotgun (WGS) entry which is preliminary data.</text>
</comment>
<evidence type="ECO:0000313" key="2">
    <source>
        <dbReference type="Proteomes" id="UP000324897"/>
    </source>
</evidence>
<keyword evidence="2" id="KW-1185">Reference proteome</keyword>
<evidence type="ECO:0000313" key="1">
    <source>
        <dbReference type="EMBL" id="TVU26203.1"/>
    </source>
</evidence>
<name>A0A5J9UR19_9POAL</name>
<reference evidence="1 2" key="1">
    <citation type="journal article" date="2019" name="Sci. Rep.">
        <title>A high-quality genome of Eragrostis curvula grass provides insights into Poaceae evolution and supports new strategies to enhance forage quality.</title>
        <authorList>
            <person name="Carballo J."/>
            <person name="Santos B.A.C.M."/>
            <person name="Zappacosta D."/>
            <person name="Garbus I."/>
            <person name="Selva J.P."/>
            <person name="Gallo C.A."/>
            <person name="Diaz A."/>
            <person name="Albertini E."/>
            <person name="Caccamo M."/>
            <person name="Echenique V."/>
        </authorList>
    </citation>
    <scope>NUCLEOTIDE SEQUENCE [LARGE SCALE GENOMIC DNA]</scope>
    <source>
        <strain evidence="2">cv. Victoria</strain>
        <tissue evidence="1">Leaf</tissue>
    </source>
</reference>
<organism evidence="1 2">
    <name type="scientific">Eragrostis curvula</name>
    <name type="common">weeping love grass</name>
    <dbReference type="NCBI Taxonomy" id="38414"/>
    <lineage>
        <taxon>Eukaryota</taxon>
        <taxon>Viridiplantae</taxon>
        <taxon>Streptophyta</taxon>
        <taxon>Embryophyta</taxon>
        <taxon>Tracheophyta</taxon>
        <taxon>Spermatophyta</taxon>
        <taxon>Magnoliopsida</taxon>
        <taxon>Liliopsida</taxon>
        <taxon>Poales</taxon>
        <taxon>Poaceae</taxon>
        <taxon>PACMAD clade</taxon>
        <taxon>Chloridoideae</taxon>
        <taxon>Eragrostideae</taxon>
        <taxon>Eragrostidinae</taxon>
        <taxon>Eragrostis</taxon>
    </lineage>
</organism>
<feature type="non-terminal residue" evidence="1">
    <location>
        <position position="1"/>
    </location>
</feature>
<proteinExistence type="predicted"/>